<gene>
    <name evidence="1" type="ORF">CDAR_168751</name>
</gene>
<evidence type="ECO:0000313" key="2">
    <source>
        <dbReference type="Proteomes" id="UP001054837"/>
    </source>
</evidence>
<comment type="caution">
    <text evidence="1">The sequence shown here is derived from an EMBL/GenBank/DDBJ whole genome shotgun (WGS) entry which is preliminary data.</text>
</comment>
<accession>A0AAV4WNX5</accession>
<name>A0AAV4WNX5_9ARAC</name>
<organism evidence="1 2">
    <name type="scientific">Caerostris darwini</name>
    <dbReference type="NCBI Taxonomy" id="1538125"/>
    <lineage>
        <taxon>Eukaryota</taxon>
        <taxon>Metazoa</taxon>
        <taxon>Ecdysozoa</taxon>
        <taxon>Arthropoda</taxon>
        <taxon>Chelicerata</taxon>
        <taxon>Arachnida</taxon>
        <taxon>Araneae</taxon>
        <taxon>Araneomorphae</taxon>
        <taxon>Entelegynae</taxon>
        <taxon>Araneoidea</taxon>
        <taxon>Araneidae</taxon>
        <taxon>Caerostris</taxon>
    </lineage>
</organism>
<dbReference type="AlphaFoldDB" id="A0AAV4WNX5"/>
<proteinExistence type="predicted"/>
<keyword evidence="2" id="KW-1185">Reference proteome</keyword>
<dbReference type="EMBL" id="BPLQ01014939">
    <property type="protein sequence ID" value="GIY84532.1"/>
    <property type="molecule type" value="Genomic_DNA"/>
</dbReference>
<reference evidence="1 2" key="1">
    <citation type="submission" date="2021-06" db="EMBL/GenBank/DDBJ databases">
        <title>Caerostris darwini draft genome.</title>
        <authorList>
            <person name="Kono N."/>
            <person name="Arakawa K."/>
        </authorList>
    </citation>
    <scope>NUCLEOTIDE SEQUENCE [LARGE SCALE GENOMIC DNA]</scope>
</reference>
<dbReference type="Proteomes" id="UP001054837">
    <property type="component" value="Unassembled WGS sequence"/>
</dbReference>
<sequence>MCKQQIRKICWTTLNFIGCIRIDLWHSLPKTSRLHGPINEVASVTPDRHQVTQGWQTMTRQLQLVLLTGIAPSVLPILHSTPPTPKQLCSALSPCTCWAAHLFPSCWM</sequence>
<protein>
    <submittedName>
        <fullName evidence="1">Uncharacterized protein</fullName>
    </submittedName>
</protein>
<evidence type="ECO:0000313" key="1">
    <source>
        <dbReference type="EMBL" id="GIY84532.1"/>
    </source>
</evidence>